<dbReference type="OrthoDB" id="1045822at2759"/>
<reference evidence="3 4" key="1">
    <citation type="submission" date="2015-01" db="EMBL/GenBank/DDBJ databases">
        <title>The Genome Sequence of Exophiala sideris CBS121828.</title>
        <authorList>
            <consortium name="The Broad Institute Genomics Platform"/>
            <person name="Cuomo C."/>
            <person name="de Hoog S."/>
            <person name="Gorbushina A."/>
            <person name="Stielow B."/>
            <person name="Teixiera M."/>
            <person name="Abouelleil A."/>
            <person name="Chapman S.B."/>
            <person name="Priest M."/>
            <person name="Young S.K."/>
            <person name="Wortman J."/>
            <person name="Nusbaum C."/>
            <person name="Birren B."/>
        </authorList>
    </citation>
    <scope>NUCLEOTIDE SEQUENCE [LARGE SCALE GENOMIC DNA]</scope>
    <source>
        <strain evidence="3 4">CBS 121828</strain>
    </source>
</reference>
<dbReference type="STRING" id="1016849.A0A0D1WEV2"/>
<evidence type="ECO:0000256" key="1">
    <source>
        <dbReference type="SAM" id="MobiDB-lite"/>
    </source>
</evidence>
<dbReference type="HOGENOM" id="CLU_050253_0_0_1"/>
<organism evidence="3 4">
    <name type="scientific">Exophiala sideris</name>
    <dbReference type="NCBI Taxonomy" id="1016849"/>
    <lineage>
        <taxon>Eukaryota</taxon>
        <taxon>Fungi</taxon>
        <taxon>Dikarya</taxon>
        <taxon>Ascomycota</taxon>
        <taxon>Pezizomycotina</taxon>
        <taxon>Eurotiomycetes</taxon>
        <taxon>Chaetothyriomycetidae</taxon>
        <taxon>Chaetothyriales</taxon>
        <taxon>Herpotrichiellaceae</taxon>
        <taxon>Exophiala</taxon>
    </lineage>
</organism>
<dbReference type="Pfam" id="PF04749">
    <property type="entry name" value="PLAC8"/>
    <property type="match status" value="1"/>
</dbReference>
<sequence>MKNYEYPRVHPPSSLQPPQPSSDRRYSWMETPADSENRMWTNNARRGSEATALPQVPDQHVQNMEHGNAASAHSYQMQDPRVVQQLYVEDPRYQDAYSAQQAPSQTPSSIPPSAPAQDVPPAALQRPDPVKQAPDHENKLAAPIEPDVNPLTPTTPKVTQRASTNMAIVPPPSDPAQFSVSTYTPSPQTIRGGSWQHGLCSCAEPSTCLTGLFCPCVVYGRTQYRLGLRGERKDPTNMLGYTAFNGSCIAFAFLCGINGILTAIQHTRVRKTYNMSTEAGNVAGDCVKGFCCCCCVVAQDEKEVRYREEQARKPGVSTNQEGYVAPTGMNFSPPPR</sequence>
<keyword evidence="2" id="KW-0472">Membrane</keyword>
<evidence type="ECO:0000313" key="4">
    <source>
        <dbReference type="Proteomes" id="UP000053599"/>
    </source>
</evidence>
<evidence type="ECO:0008006" key="5">
    <source>
        <dbReference type="Google" id="ProtNLM"/>
    </source>
</evidence>
<dbReference type="NCBIfam" id="TIGR01571">
    <property type="entry name" value="A_thal_Cys_rich"/>
    <property type="match status" value="1"/>
</dbReference>
<dbReference type="Proteomes" id="UP000053599">
    <property type="component" value="Unassembled WGS sequence"/>
</dbReference>
<dbReference type="EMBL" id="KN846951">
    <property type="protein sequence ID" value="KIV87345.1"/>
    <property type="molecule type" value="Genomic_DNA"/>
</dbReference>
<keyword evidence="2" id="KW-1133">Transmembrane helix</keyword>
<feature type="transmembrane region" description="Helical" evidence="2">
    <location>
        <begin position="238"/>
        <end position="261"/>
    </location>
</feature>
<evidence type="ECO:0000313" key="3">
    <source>
        <dbReference type="EMBL" id="KIV87345.1"/>
    </source>
</evidence>
<feature type="region of interest" description="Disordered" evidence="1">
    <location>
        <begin position="96"/>
        <end position="161"/>
    </location>
</feature>
<feature type="compositionally biased region" description="Polar residues" evidence="1">
    <location>
        <begin position="151"/>
        <end position="161"/>
    </location>
</feature>
<accession>A0A0D1WEV2</accession>
<feature type="compositionally biased region" description="Low complexity" evidence="1">
    <location>
        <begin position="96"/>
        <end position="108"/>
    </location>
</feature>
<proteinExistence type="predicted"/>
<keyword evidence="2" id="KW-0812">Transmembrane</keyword>
<dbReference type="AlphaFoldDB" id="A0A0D1WEV2"/>
<feature type="region of interest" description="Disordered" evidence="1">
    <location>
        <begin position="1"/>
        <end position="76"/>
    </location>
</feature>
<dbReference type="InterPro" id="IPR006461">
    <property type="entry name" value="PLAC_motif_containing"/>
</dbReference>
<evidence type="ECO:0000256" key="2">
    <source>
        <dbReference type="SAM" id="Phobius"/>
    </source>
</evidence>
<gene>
    <name evidence="3" type="ORF">PV11_02897</name>
</gene>
<feature type="region of interest" description="Disordered" evidence="1">
    <location>
        <begin position="307"/>
        <end position="336"/>
    </location>
</feature>
<name>A0A0D1WEV2_9EURO</name>
<dbReference type="PANTHER" id="PTHR15907">
    <property type="entry name" value="DUF614 FAMILY PROTEIN-RELATED"/>
    <property type="match status" value="1"/>
</dbReference>
<protein>
    <recommendedName>
        <fullName evidence="5">PLAC8-domain-containing protein</fullName>
    </recommendedName>
</protein>